<accession>A0ABT5U9K0</accession>
<comment type="caution">
    <text evidence="2">The sequence shown here is derived from an EMBL/GenBank/DDBJ whole genome shotgun (WGS) entry which is preliminary data.</text>
</comment>
<dbReference type="EMBL" id="JAPMOU010000009">
    <property type="protein sequence ID" value="MDE1462237.1"/>
    <property type="molecule type" value="Genomic_DNA"/>
</dbReference>
<gene>
    <name evidence="2" type="ORF">ORQ98_09650</name>
</gene>
<evidence type="ECO:0000256" key="1">
    <source>
        <dbReference type="SAM" id="Coils"/>
    </source>
</evidence>
<dbReference type="Proteomes" id="UP001528823">
    <property type="component" value="Unassembled WGS sequence"/>
</dbReference>
<proteinExistence type="predicted"/>
<reference evidence="2 3" key="1">
    <citation type="submission" date="2022-11" db="EMBL/GenBank/DDBJ databases">
        <title>Spartinivicinus poritis sp. nov., isolated from scleractinian coral Porites lutea.</title>
        <authorList>
            <person name="Zhang G."/>
            <person name="Cai L."/>
            <person name="Wei Q."/>
        </authorList>
    </citation>
    <scope>NUCLEOTIDE SEQUENCE [LARGE SCALE GENOMIC DNA]</scope>
    <source>
        <strain evidence="2 3">A2-2</strain>
    </source>
</reference>
<feature type="coiled-coil region" evidence="1">
    <location>
        <begin position="166"/>
        <end position="193"/>
    </location>
</feature>
<evidence type="ECO:0000313" key="3">
    <source>
        <dbReference type="Proteomes" id="UP001528823"/>
    </source>
</evidence>
<sequence length="888" mass="95375">MMLLNQLTNVSRQVASSFSQQPATLAKLGLLVAMPGLAKSRLGKQAIPLPTTTVNQTVHASKITPINVKTGQLLTQEKPGPESANETLVSQQLGQWSPSKLLASAVSCFEQLAASEKQSLTVNAITDVTEQLKEIISQWQNRRPDYVIRDLVDQIIIQAEHGLSVLANQDQTADQLADEVARLNDVKQEWRQVRYSQPQANQELLDWVSMTANMVSKKARHALAPLTGKYDKAAAISLPVIQQTTLGTLIQLKNQLAQLLTVGVEGFQKQYGSHRIALMQKQLAEFAIPFTIDDATTFNGRVDDHPALSEIKLLLTLHQESLSLSPAKRGTAKGLINNATQAGERFKAHIQEKQQSRIGQLFRPVKFRHKILRNNLAQELRQAKPNVKKADLLKEKAKLGGGLQRAHNTSTQLDQMATAGEASQLPLVASLAPNALGLTEAVAGVTSSVIKTQEVLSKVRQLQSNQQVQLAAKDKIAQFLQQPVGRQQNAFPQLVAGLLDLNKGKLGKTGFYGLVVDSSDALFGALRYLTNTAVNGTRIVDTTVSSATGASITASATSALASASVASSSVALGLSTAKAVKAGINLHQQQGKARQVDDALAKSQVLQASKSDRSFQREAVDDFAYGMAKQRKVLPKAIDLAKETVSATAYATSTGVGVAALATAGTVGVGVASATVAGATAAAVAATTALGAVAYHQGRQWVKQRNIGSLAEALVNIVSDKTQLRVNQLLNKRTAQGAEKLTKELQVELTHALIKRLPHLAAEQLLFQLKQELAHCVKSAATTATVTLLTQYAEATKAGEPLTKPQLKQLKQQLKAIDEQQLALLERSPAAMFLQGIGMEPTVILGIANAYDNEQQDELSRQLIMKYAGLADIKGDTLATDIRNLPIH</sequence>
<evidence type="ECO:0000313" key="2">
    <source>
        <dbReference type="EMBL" id="MDE1462237.1"/>
    </source>
</evidence>
<keyword evidence="3" id="KW-1185">Reference proteome</keyword>
<dbReference type="RefSeq" id="WP_274688594.1">
    <property type="nucleotide sequence ID" value="NZ_JAPMOU010000009.1"/>
</dbReference>
<protein>
    <submittedName>
        <fullName evidence="2">Uncharacterized protein</fullName>
    </submittedName>
</protein>
<name>A0ABT5U9K0_9GAMM</name>
<keyword evidence="1" id="KW-0175">Coiled coil</keyword>
<organism evidence="2 3">
    <name type="scientific">Spartinivicinus poritis</name>
    <dbReference type="NCBI Taxonomy" id="2994640"/>
    <lineage>
        <taxon>Bacteria</taxon>
        <taxon>Pseudomonadati</taxon>
        <taxon>Pseudomonadota</taxon>
        <taxon>Gammaproteobacteria</taxon>
        <taxon>Oceanospirillales</taxon>
        <taxon>Zooshikellaceae</taxon>
        <taxon>Spartinivicinus</taxon>
    </lineage>
</organism>